<dbReference type="GO" id="GO:0061710">
    <property type="term" value="F:L-threonylcarbamoyladenylate synthase"/>
    <property type="evidence" value="ECO:0007669"/>
    <property type="project" value="UniProtKB-EC"/>
</dbReference>
<dbReference type="InterPro" id="IPR050156">
    <property type="entry name" value="TC-AMP_synthase_SUA5"/>
</dbReference>
<evidence type="ECO:0000256" key="2">
    <source>
        <dbReference type="ARBA" id="ARBA00007663"/>
    </source>
</evidence>
<gene>
    <name evidence="12" type="ORF">RQL39_01960</name>
</gene>
<evidence type="ECO:0000256" key="6">
    <source>
        <dbReference type="ARBA" id="ARBA00022695"/>
    </source>
</evidence>
<evidence type="ECO:0000256" key="8">
    <source>
        <dbReference type="ARBA" id="ARBA00022840"/>
    </source>
</evidence>
<proteinExistence type="inferred from homology"/>
<comment type="catalytic activity">
    <reaction evidence="9 10">
        <text>L-threonine + hydrogencarbonate + ATP = L-threonylcarbamoyladenylate + diphosphate + H2O</text>
        <dbReference type="Rhea" id="RHEA:36407"/>
        <dbReference type="ChEBI" id="CHEBI:15377"/>
        <dbReference type="ChEBI" id="CHEBI:17544"/>
        <dbReference type="ChEBI" id="CHEBI:30616"/>
        <dbReference type="ChEBI" id="CHEBI:33019"/>
        <dbReference type="ChEBI" id="CHEBI:57926"/>
        <dbReference type="ChEBI" id="CHEBI:73682"/>
        <dbReference type="EC" id="2.7.7.87"/>
    </reaction>
</comment>
<dbReference type="PROSITE" id="PS51163">
    <property type="entry name" value="YRDC"/>
    <property type="match status" value="1"/>
</dbReference>
<dbReference type="InterPro" id="IPR006070">
    <property type="entry name" value="Sua5-like_dom"/>
</dbReference>
<dbReference type="Pfam" id="PF03481">
    <property type="entry name" value="Sua5_C"/>
    <property type="match status" value="1"/>
</dbReference>
<keyword evidence="5 10" id="KW-0819">tRNA processing</keyword>
<evidence type="ECO:0000256" key="3">
    <source>
        <dbReference type="ARBA" id="ARBA00022490"/>
    </source>
</evidence>
<comment type="subcellular location">
    <subcellularLocation>
        <location evidence="1 10">Cytoplasm</location>
    </subcellularLocation>
</comment>
<evidence type="ECO:0000256" key="1">
    <source>
        <dbReference type="ARBA" id="ARBA00004496"/>
    </source>
</evidence>
<evidence type="ECO:0000256" key="4">
    <source>
        <dbReference type="ARBA" id="ARBA00022679"/>
    </source>
</evidence>
<keyword evidence="8 10" id="KW-0067">ATP-binding</keyword>
<keyword evidence="4 10" id="KW-0808">Transferase</keyword>
<comment type="function">
    <text evidence="10">Required for the formation of a threonylcarbamoyl group on adenosine at position 37 (t(6)A37) in tRNAs that read codons beginning with adenine.</text>
</comment>
<dbReference type="InterPro" id="IPR010923">
    <property type="entry name" value="T(6)A37_SUA5"/>
</dbReference>
<reference evidence="12" key="1">
    <citation type="submission" date="2023-09" db="EMBL/GenBank/DDBJ databases">
        <title>Genomes of two closely related lineages of the louse Polyplax serrata with different host specificities.</title>
        <authorList>
            <person name="Martinu J."/>
            <person name="Tarabai H."/>
            <person name="Stefka J."/>
            <person name="Hypsa V."/>
        </authorList>
    </citation>
    <scope>NUCLEOTIDE SEQUENCE [LARGE SCALE GENOMIC DNA]</scope>
    <source>
        <strain evidence="12">98ZLc_SE</strain>
    </source>
</reference>
<dbReference type="PANTHER" id="PTHR17490:SF16">
    <property type="entry name" value="THREONYLCARBAMOYL-AMP SYNTHASE"/>
    <property type="match status" value="1"/>
</dbReference>
<dbReference type="EMBL" id="CP135137">
    <property type="protein sequence ID" value="WWR11441.1"/>
    <property type="molecule type" value="Genomic_DNA"/>
</dbReference>
<evidence type="ECO:0000313" key="12">
    <source>
        <dbReference type="EMBL" id="WWR11441.1"/>
    </source>
</evidence>
<evidence type="ECO:0000256" key="5">
    <source>
        <dbReference type="ARBA" id="ARBA00022694"/>
    </source>
</evidence>
<dbReference type="PANTHER" id="PTHR17490">
    <property type="entry name" value="SUA5"/>
    <property type="match status" value="1"/>
</dbReference>
<dbReference type="EC" id="2.7.7.87" evidence="10"/>
<name>A0ABZ2GYT1_9GAMM</name>
<evidence type="ECO:0000313" key="13">
    <source>
        <dbReference type="Proteomes" id="UP001368618"/>
    </source>
</evidence>
<sequence>MSFITNNIKLAISYIKQGKIVAIPTETVYGLTTNIYNVKSIKKIFFIKKRPFNYPLIVHINKNWNIKQWISFVPQYVYTLTKNFWPGPLTLVMKAKPNIHINPLIISHTNTIALRCSSHPILYSILKKLKIPLVITSANTFGKISPTTAKHTQEYLKNENILILNGNRCSIGIESTVIDATKKNKLNILRLGAINSESIKNILLKTKKINNFYQKKQKKHITIHSNQFNKNYLFNKPLYFFKNIDTIKNFYKKNQMPIYILAFSNIKLVPQTSLFYKFSNKIKQSTFEFYFQLWKAEKSIAKIIAIEMPPNTTQWEAIKDRIKKISVPIESINQYTH</sequence>
<keyword evidence="7 10" id="KW-0547">Nucleotide-binding</keyword>
<dbReference type="SUPFAM" id="SSF55821">
    <property type="entry name" value="YrdC/RibB"/>
    <property type="match status" value="1"/>
</dbReference>
<dbReference type="Proteomes" id="UP001368618">
    <property type="component" value="Chromosome"/>
</dbReference>
<protein>
    <recommendedName>
        <fullName evidence="10">Threonylcarbamoyl-AMP synthase</fullName>
        <shortName evidence="10">TC-AMP synthase</shortName>
        <ecNumber evidence="10">2.7.7.87</ecNumber>
    </recommendedName>
    <alternativeName>
        <fullName evidence="10">L-threonylcarbamoyladenylate synthase</fullName>
    </alternativeName>
</protein>
<comment type="similarity">
    <text evidence="2 10">Belongs to the SUA5 family.</text>
</comment>
<dbReference type="Pfam" id="PF01300">
    <property type="entry name" value="Sua5_yciO_yrdC"/>
    <property type="match status" value="1"/>
</dbReference>
<feature type="domain" description="YrdC-like" evidence="11">
    <location>
        <begin position="5"/>
        <end position="194"/>
    </location>
</feature>
<dbReference type="RefSeq" id="WP_338516014.1">
    <property type="nucleotide sequence ID" value="NZ_CP135137.1"/>
</dbReference>
<organism evidence="12 13">
    <name type="scientific">Candidatus Legionella polyplacis</name>
    <dbReference type="NCBI Taxonomy" id="2005262"/>
    <lineage>
        <taxon>Bacteria</taxon>
        <taxon>Pseudomonadati</taxon>
        <taxon>Pseudomonadota</taxon>
        <taxon>Gammaproteobacteria</taxon>
        <taxon>Legionellales</taxon>
        <taxon>Legionellaceae</taxon>
        <taxon>Legionella</taxon>
    </lineage>
</organism>
<dbReference type="InterPro" id="IPR005145">
    <property type="entry name" value="Sua5_C"/>
</dbReference>
<accession>A0ABZ2GYT1</accession>
<dbReference type="Gene3D" id="3.90.870.10">
    <property type="entry name" value="DHBP synthase"/>
    <property type="match status" value="1"/>
</dbReference>
<keyword evidence="13" id="KW-1185">Reference proteome</keyword>
<evidence type="ECO:0000256" key="9">
    <source>
        <dbReference type="ARBA" id="ARBA00048366"/>
    </source>
</evidence>
<dbReference type="PIRSF" id="PIRSF004930">
    <property type="entry name" value="Tln_factor_SUA5"/>
    <property type="match status" value="1"/>
</dbReference>
<evidence type="ECO:0000256" key="7">
    <source>
        <dbReference type="ARBA" id="ARBA00022741"/>
    </source>
</evidence>
<keyword evidence="6 10" id="KW-0548">Nucleotidyltransferase</keyword>
<evidence type="ECO:0000259" key="11">
    <source>
        <dbReference type="PROSITE" id="PS51163"/>
    </source>
</evidence>
<dbReference type="InterPro" id="IPR017945">
    <property type="entry name" value="DHBP_synth_RibB-like_a/b_dom"/>
</dbReference>
<keyword evidence="3 10" id="KW-0963">Cytoplasm</keyword>
<dbReference type="NCBIfam" id="TIGR00057">
    <property type="entry name" value="L-threonylcarbamoyladenylate synthase"/>
    <property type="match status" value="1"/>
</dbReference>
<evidence type="ECO:0000256" key="10">
    <source>
        <dbReference type="PIRNR" id="PIRNR004930"/>
    </source>
</evidence>